<evidence type="ECO:0000313" key="5">
    <source>
        <dbReference type="Proteomes" id="UP000015241"/>
    </source>
</evidence>
<dbReference type="OrthoDB" id="276276at2759"/>
<dbReference type="GO" id="GO:0006167">
    <property type="term" value="P:AMP biosynthetic process"/>
    <property type="evidence" value="ECO:0007669"/>
    <property type="project" value="TreeGrafter"/>
</dbReference>
<dbReference type="InterPro" id="IPR000086">
    <property type="entry name" value="NUDIX_hydrolase_dom"/>
</dbReference>
<dbReference type="PANTHER" id="PTHR21340">
    <property type="entry name" value="DIADENOSINE 5,5-P1,P4-TETRAPHOSPHATE PYROPHOSPHOHYDROLASE MUTT"/>
    <property type="match status" value="1"/>
</dbReference>
<dbReference type="eggNOG" id="ENOG502S9V3">
    <property type="taxonomic scope" value="Eukaryota"/>
</dbReference>
<evidence type="ECO:0000313" key="4">
    <source>
        <dbReference type="EMBL" id="EPS98869.1"/>
    </source>
</evidence>
<dbReference type="PANTHER" id="PTHR21340:SF0">
    <property type="entry name" value="BIS(5'-NUCLEOSYL)-TETRAPHOSPHATASE [ASYMMETRICAL]"/>
    <property type="match status" value="1"/>
</dbReference>
<dbReference type="GO" id="GO:0004081">
    <property type="term" value="F:bis(5'-nucleosyl)-tetraphosphatase (asymmetrical) activity"/>
    <property type="evidence" value="ECO:0007669"/>
    <property type="project" value="TreeGrafter"/>
</dbReference>
<dbReference type="InterPro" id="IPR020084">
    <property type="entry name" value="NUDIX_hydrolase_CS"/>
</dbReference>
<organism evidence="4 5">
    <name type="scientific">Fomitopsis schrenkii</name>
    <name type="common">Brown rot fungus</name>
    <dbReference type="NCBI Taxonomy" id="2126942"/>
    <lineage>
        <taxon>Eukaryota</taxon>
        <taxon>Fungi</taxon>
        <taxon>Dikarya</taxon>
        <taxon>Basidiomycota</taxon>
        <taxon>Agaricomycotina</taxon>
        <taxon>Agaricomycetes</taxon>
        <taxon>Polyporales</taxon>
        <taxon>Fomitopsis</taxon>
    </lineage>
</organism>
<reference evidence="4 5" key="1">
    <citation type="journal article" date="2012" name="Science">
        <title>The Paleozoic origin of enzymatic lignin decomposition reconstructed from 31 fungal genomes.</title>
        <authorList>
            <person name="Floudas D."/>
            <person name="Binder M."/>
            <person name="Riley R."/>
            <person name="Barry K."/>
            <person name="Blanchette R.A."/>
            <person name="Henrissat B."/>
            <person name="Martinez A.T."/>
            <person name="Otillar R."/>
            <person name="Spatafora J.W."/>
            <person name="Yadav J.S."/>
            <person name="Aerts A."/>
            <person name="Benoit I."/>
            <person name="Boyd A."/>
            <person name="Carlson A."/>
            <person name="Copeland A."/>
            <person name="Coutinho P.M."/>
            <person name="de Vries R.P."/>
            <person name="Ferreira P."/>
            <person name="Findley K."/>
            <person name="Foster B."/>
            <person name="Gaskell J."/>
            <person name="Glotzer D."/>
            <person name="Gorecki P."/>
            <person name="Heitman J."/>
            <person name="Hesse C."/>
            <person name="Hori C."/>
            <person name="Igarashi K."/>
            <person name="Jurgens J.A."/>
            <person name="Kallen N."/>
            <person name="Kersten P."/>
            <person name="Kohler A."/>
            <person name="Kuees U."/>
            <person name="Kumar T.K.A."/>
            <person name="Kuo A."/>
            <person name="LaButti K."/>
            <person name="Larrondo L.F."/>
            <person name="Lindquist E."/>
            <person name="Ling A."/>
            <person name="Lombard V."/>
            <person name="Lucas S."/>
            <person name="Lundell T."/>
            <person name="Martin R."/>
            <person name="McLaughlin D.J."/>
            <person name="Morgenstern I."/>
            <person name="Morin E."/>
            <person name="Murat C."/>
            <person name="Nagy L.G."/>
            <person name="Nolan M."/>
            <person name="Ohm R.A."/>
            <person name="Patyshakuliyeva A."/>
            <person name="Rokas A."/>
            <person name="Ruiz-Duenas F.J."/>
            <person name="Sabat G."/>
            <person name="Salamov A."/>
            <person name="Samejima M."/>
            <person name="Schmutz J."/>
            <person name="Slot J.C."/>
            <person name="St John F."/>
            <person name="Stenlid J."/>
            <person name="Sun H."/>
            <person name="Sun S."/>
            <person name="Syed K."/>
            <person name="Tsang A."/>
            <person name="Wiebenga A."/>
            <person name="Young D."/>
            <person name="Pisabarro A."/>
            <person name="Eastwood D.C."/>
            <person name="Martin F."/>
            <person name="Cullen D."/>
            <person name="Grigoriev I.V."/>
            <person name="Hibbett D.S."/>
        </authorList>
    </citation>
    <scope>NUCLEOTIDE SEQUENCE</scope>
    <source>
        <strain evidence="5">FP-58527</strain>
    </source>
</reference>
<accession>S8FKN1</accession>
<dbReference type="PROSITE" id="PS51462">
    <property type="entry name" value="NUDIX"/>
    <property type="match status" value="1"/>
</dbReference>
<dbReference type="SUPFAM" id="SSF55811">
    <property type="entry name" value="Nudix"/>
    <property type="match status" value="1"/>
</dbReference>
<dbReference type="PROSITE" id="PS00893">
    <property type="entry name" value="NUDIX_BOX"/>
    <property type="match status" value="1"/>
</dbReference>
<protein>
    <recommendedName>
        <fullName evidence="3">Nudix hydrolase domain-containing protein</fullName>
    </recommendedName>
</protein>
<proteinExistence type="predicted"/>
<dbReference type="GO" id="GO:0006754">
    <property type="term" value="P:ATP biosynthetic process"/>
    <property type="evidence" value="ECO:0007669"/>
    <property type="project" value="TreeGrafter"/>
</dbReference>
<sequence>MASFYNAFRNYRRSQSAASYPSTTAEHPEDTLPTSRTSASAGSHQDPSSNATRRPSSSTRHTVPASSRPLRGRFQAQPRPPPPRRPDDSLPLSSRSTPTVRNSMWYCADFMVGAGMIVLQPATGKVLLLYEPRRDYWFFPKGRKDVGESLERTALREAYEESGYQVDFLPLFLPTNAPLPPAERALPAQPCTEPFYVSTQAWGPRRRLRPDDRHYPGDDGGEYLTFWYVGQIAQDAVHERDTGMPDEKEYQSHLLTLEDACARLKACAMDEFAAILCTAYELWRCTVTYQEEQKASSAAQPQQPQIYW</sequence>
<keyword evidence="5" id="KW-1185">Reference proteome</keyword>
<dbReference type="InterPro" id="IPR051325">
    <property type="entry name" value="Nudix_hydrolase_domain"/>
</dbReference>
<feature type="region of interest" description="Disordered" evidence="2">
    <location>
        <begin position="1"/>
        <end position="97"/>
    </location>
</feature>
<dbReference type="HOGENOM" id="CLU_037162_2_0_1"/>
<dbReference type="AlphaFoldDB" id="S8FKN1"/>
<name>S8FKN1_FOMSC</name>
<keyword evidence="1" id="KW-0378">Hydrolase</keyword>
<feature type="compositionally biased region" description="Polar residues" evidence="2">
    <location>
        <begin position="32"/>
        <end position="65"/>
    </location>
</feature>
<dbReference type="InterPro" id="IPR015797">
    <property type="entry name" value="NUDIX_hydrolase-like_dom_sf"/>
</dbReference>
<evidence type="ECO:0000259" key="3">
    <source>
        <dbReference type="PROSITE" id="PS51462"/>
    </source>
</evidence>
<dbReference type="EMBL" id="KE504161">
    <property type="protein sequence ID" value="EPS98869.1"/>
    <property type="molecule type" value="Genomic_DNA"/>
</dbReference>
<feature type="domain" description="Nudix hydrolase" evidence="3">
    <location>
        <begin position="109"/>
        <end position="277"/>
    </location>
</feature>
<feature type="compositionally biased region" description="Polar residues" evidence="2">
    <location>
        <begin position="13"/>
        <end position="25"/>
    </location>
</feature>
<dbReference type="Proteomes" id="UP000015241">
    <property type="component" value="Unassembled WGS sequence"/>
</dbReference>
<dbReference type="Gene3D" id="3.90.79.10">
    <property type="entry name" value="Nucleoside Triphosphate Pyrophosphohydrolase"/>
    <property type="match status" value="1"/>
</dbReference>
<dbReference type="InParanoid" id="S8FKN1"/>
<dbReference type="Pfam" id="PF00293">
    <property type="entry name" value="NUDIX"/>
    <property type="match status" value="1"/>
</dbReference>
<evidence type="ECO:0000256" key="1">
    <source>
        <dbReference type="ARBA" id="ARBA00022801"/>
    </source>
</evidence>
<evidence type="ECO:0000256" key="2">
    <source>
        <dbReference type="SAM" id="MobiDB-lite"/>
    </source>
</evidence>
<gene>
    <name evidence="4" type="ORF">FOMPIDRAFT_1017399</name>
</gene>